<dbReference type="GO" id="GO:0008198">
    <property type="term" value="F:ferrous iron binding"/>
    <property type="evidence" value="ECO:0007669"/>
    <property type="project" value="InterPro"/>
</dbReference>
<dbReference type="SUPFAM" id="SSF53213">
    <property type="entry name" value="LigB-like"/>
    <property type="match status" value="1"/>
</dbReference>
<evidence type="ECO:0000259" key="2">
    <source>
        <dbReference type="Pfam" id="PF02900"/>
    </source>
</evidence>
<dbReference type="STRING" id="1798704.A3J93_00615"/>
<feature type="domain" description="Extradiol ring-cleavage dioxygenase class III enzyme subunit B" evidence="2">
    <location>
        <begin position="5"/>
        <end position="255"/>
    </location>
</feature>
<dbReference type="AlphaFoldDB" id="A0A1F6NXP4"/>
<dbReference type="GO" id="GO:0016702">
    <property type="term" value="F:oxidoreductase activity, acting on single donors with incorporation of molecular oxygen, incorporation of two atoms of oxygen"/>
    <property type="evidence" value="ECO:0007669"/>
    <property type="project" value="UniProtKB-ARBA"/>
</dbReference>
<evidence type="ECO:0000313" key="3">
    <source>
        <dbReference type="EMBL" id="OGH88590.1"/>
    </source>
</evidence>
<dbReference type="PANTHER" id="PTHR30096:SF0">
    <property type="entry name" value="4,5-DOPA DIOXYGENASE EXTRADIOL-LIKE PROTEIN"/>
    <property type="match status" value="1"/>
</dbReference>
<reference evidence="3 4" key="1">
    <citation type="journal article" date="2016" name="Nat. Commun.">
        <title>Thousands of microbial genomes shed light on interconnected biogeochemical processes in an aquifer system.</title>
        <authorList>
            <person name="Anantharaman K."/>
            <person name="Brown C.T."/>
            <person name="Hug L.A."/>
            <person name="Sharon I."/>
            <person name="Castelle C.J."/>
            <person name="Probst A.J."/>
            <person name="Thomas B.C."/>
            <person name="Singh A."/>
            <person name="Wilkins M.J."/>
            <person name="Karaoz U."/>
            <person name="Brodie E.L."/>
            <person name="Williams K.H."/>
            <person name="Hubbard S.S."/>
            <person name="Banfield J.F."/>
        </authorList>
    </citation>
    <scope>NUCLEOTIDE SEQUENCE [LARGE SCALE GENOMIC DNA]</scope>
</reference>
<dbReference type="PANTHER" id="PTHR30096">
    <property type="entry name" value="4,5-DOPA DIOXYGENASE EXTRADIOL-LIKE PROTEIN"/>
    <property type="match status" value="1"/>
</dbReference>
<dbReference type="Proteomes" id="UP000177907">
    <property type="component" value="Unassembled WGS sequence"/>
</dbReference>
<dbReference type="NCBIfam" id="TIGR04336">
    <property type="entry name" value="AmmeMemoSam_B"/>
    <property type="match status" value="1"/>
</dbReference>
<name>A0A1F6NXP4_9BACT</name>
<keyword evidence="1" id="KW-0560">Oxidoreductase</keyword>
<dbReference type="EMBL" id="MFQZ01000001">
    <property type="protein sequence ID" value="OGH88590.1"/>
    <property type="molecule type" value="Genomic_DNA"/>
</dbReference>
<dbReference type="Gene3D" id="3.40.830.10">
    <property type="entry name" value="LigB-like"/>
    <property type="match status" value="1"/>
</dbReference>
<evidence type="ECO:0000313" key="4">
    <source>
        <dbReference type="Proteomes" id="UP000177907"/>
    </source>
</evidence>
<sequence length="262" mass="28716">MLVFAAITPHPPLLIPTIGKDELKKIKKTQTALEALEEDLYLAKPNIVIIISPHASGLPNAFAFNVCPEYGTDLREFGDLTTKLKFKGEMNLPALLREECNNKNISNAMVSNPVLDHGAAVPLYYLTKHLPDITLMPISFCDADFKAHFDFGYILKELVASTTKRVAIIASGDMSHGLTTDAPAGYSAVGAQFDKKIQEYLSTNNVAGLLNLDKKYVSDAAECGFRSILILMGALKNMQYTYKQLAYEGPFGVGYLTANFTI</sequence>
<proteinExistence type="predicted"/>
<evidence type="ECO:0000256" key="1">
    <source>
        <dbReference type="ARBA" id="ARBA00023002"/>
    </source>
</evidence>
<dbReference type="InterPro" id="IPR004183">
    <property type="entry name" value="Xdiol_dOase_suB"/>
</dbReference>
<accession>A0A1F6NXP4</accession>
<comment type="caution">
    <text evidence="3">The sequence shown here is derived from an EMBL/GenBank/DDBJ whole genome shotgun (WGS) entry which is preliminary data.</text>
</comment>
<dbReference type="CDD" id="cd07951">
    <property type="entry name" value="ED_3B_N_AMMECR1"/>
    <property type="match status" value="1"/>
</dbReference>
<gene>
    <name evidence="3" type="ORF">A3J93_00615</name>
</gene>
<organism evidence="3 4">
    <name type="scientific">Candidatus Magasanikbacteria bacterium RIFOXYC2_FULL_42_28</name>
    <dbReference type="NCBI Taxonomy" id="1798704"/>
    <lineage>
        <taxon>Bacteria</taxon>
        <taxon>Candidatus Magasanikiibacteriota</taxon>
    </lineage>
</organism>
<protein>
    <submittedName>
        <fullName evidence="3">AmmeMemoRadiSam system protein B</fullName>
    </submittedName>
</protein>
<dbReference type="Pfam" id="PF02900">
    <property type="entry name" value="LigB"/>
    <property type="match status" value="1"/>
</dbReference>